<proteinExistence type="predicted"/>
<keyword evidence="1" id="KW-0812">Transmembrane</keyword>
<evidence type="ECO:0008006" key="4">
    <source>
        <dbReference type="Google" id="ProtNLM"/>
    </source>
</evidence>
<accession>A0ABU0TRT4</accession>
<keyword evidence="1" id="KW-0472">Membrane</keyword>
<evidence type="ECO:0000313" key="3">
    <source>
        <dbReference type="Proteomes" id="UP001226691"/>
    </source>
</evidence>
<dbReference type="Proteomes" id="UP001226691">
    <property type="component" value="Unassembled WGS sequence"/>
</dbReference>
<feature type="transmembrane region" description="Helical" evidence="1">
    <location>
        <begin position="102"/>
        <end position="118"/>
    </location>
</feature>
<feature type="transmembrane region" description="Helical" evidence="1">
    <location>
        <begin position="43"/>
        <end position="66"/>
    </location>
</feature>
<dbReference type="RefSeq" id="WP_307479019.1">
    <property type="nucleotide sequence ID" value="NZ_JAUTBF010000001.1"/>
</dbReference>
<comment type="caution">
    <text evidence="2">The sequence shown here is derived from an EMBL/GenBank/DDBJ whole genome shotgun (WGS) entry which is preliminary data.</text>
</comment>
<evidence type="ECO:0000313" key="2">
    <source>
        <dbReference type="EMBL" id="MDQ1121622.1"/>
    </source>
</evidence>
<name>A0ABU0TRT4_MICTR</name>
<organism evidence="2 3">
    <name type="scientific">Microbacterium trichothecenolyticum</name>
    <name type="common">Aureobacterium trichothecenolyticum</name>
    <dbReference type="NCBI Taxonomy" id="69370"/>
    <lineage>
        <taxon>Bacteria</taxon>
        <taxon>Bacillati</taxon>
        <taxon>Actinomycetota</taxon>
        <taxon>Actinomycetes</taxon>
        <taxon>Micrococcales</taxon>
        <taxon>Microbacteriaceae</taxon>
        <taxon>Microbacterium</taxon>
    </lineage>
</organism>
<reference evidence="2 3" key="1">
    <citation type="submission" date="2023-07" db="EMBL/GenBank/DDBJ databases">
        <title>Functional and genomic diversity of the sorghum phyllosphere microbiome.</title>
        <authorList>
            <person name="Shade A."/>
        </authorList>
    </citation>
    <scope>NUCLEOTIDE SEQUENCE [LARGE SCALE GENOMIC DNA]</scope>
    <source>
        <strain evidence="2 3">SORGH_AS_1207</strain>
    </source>
</reference>
<feature type="transmembrane region" description="Helical" evidence="1">
    <location>
        <begin position="20"/>
        <end position="37"/>
    </location>
</feature>
<evidence type="ECO:0000256" key="1">
    <source>
        <dbReference type="SAM" id="Phobius"/>
    </source>
</evidence>
<gene>
    <name evidence="2" type="ORF">QE412_000195</name>
</gene>
<keyword evidence="1" id="KW-1133">Transmembrane helix</keyword>
<sequence length="161" mass="17933">MVKKSGVYVHGSAKGVRVGGAILGGAWMVMALPPLFIESENLGLLPLSPLFLYWIIRPWFMGVWLTEEHVVVKSWYRRYRLPVGEISSASVAGYFGLLSKGVIRWIPFVGAVGTLLITEQSGRRRDFPSTIAKRKAALRLAIRVRHHVGIEHPRSDVSALE</sequence>
<dbReference type="EMBL" id="JAUTBF010000001">
    <property type="protein sequence ID" value="MDQ1121622.1"/>
    <property type="molecule type" value="Genomic_DNA"/>
</dbReference>
<protein>
    <recommendedName>
        <fullName evidence="4">PH domain-containing protein</fullName>
    </recommendedName>
</protein>
<keyword evidence="3" id="KW-1185">Reference proteome</keyword>